<dbReference type="Proteomes" id="UP000640489">
    <property type="component" value="Unassembled WGS sequence"/>
</dbReference>
<reference evidence="1" key="1">
    <citation type="submission" date="2020-11" db="EMBL/GenBank/DDBJ databases">
        <title>Nocardioides sp. nov., isolated from Soil of Cynanchum wilfordii Hemsley rhizosphere.</title>
        <authorList>
            <person name="Lee J.-S."/>
            <person name="Suh M.K."/>
            <person name="Kim J.-S."/>
        </authorList>
    </citation>
    <scope>NUCLEOTIDE SEQUENCE</scope>
    <source>
        <strain evidence="1">KCTC 19275</strain>
    </source>
</reference>
<accession>A0A930V831</accession>
<dbReference type="RefSeq" id="WP_194705835.1">
    <property type="nucleotide sequence ID" value="NZ_JADKPN010000002.1"/>
</dbReference>
<name>A0A930V831_9ACTN</name>
<comment type="caution">
    <text evidence="1">The sequence shown here is derived from an EMBL/GenBank/DDBJ whole genome shotgun (WGS) entry which is preliminary data.</text>
</comment>
<gene>
    <name evidence="1" type="ORF">ISU07_05755</name>
</gene>
<organism evidence="1 2">
    <name type="scientific">Nocardioides islandensis</name>
    <dbReference type="NCBI Taxonomy" id="433663"/>
    <lineage>
        <taxon>Bacteria</taxon>
        <taxon>Bacillati</taxon>
        <taxon>Actinomycetota</taxon>
        <taxon>Actinomycetes</taxon>
        <taxon>Propionibacteriales</taxon>
        <taxon>Nocardioidaceae</taxon>
        <taxon>Nocardioides</taxon>
    </lineage>
</organism>
<evidence type="ECO:0000313" key="2">
    <source>
        <dbReference type="Proteomes" id="UP000640489"/>
    </source>
</evidence>
<dbReference type="EMBL" id="JADKPN010000002">
    <property type="protein sequence ID" value="MBF4762624.1"/>
    <property type="molecule type" value="Genomic_DNA"/>
</dbReference>
<dbReference type="AlphaFoldDB" id="A0A930V831"/>
<protein>
    <submittedName>
        <fullName evidence="1">Uncharacterized protein</fullName>
    </submittedName>
</protein>
<proteinExistence type="predicted"/>
<sequence length="52" mass="5853">MSVATIAYPGLAAARTNRSRQVVDIEAWLSSMRRVYTFTEYVPRHRADGPAL</sequence>
<evidence type="ECO:0000313" key="1">
    <source>
        <dbReference type="EMBL" id="MBF4762624.1"/>
    </source>
</evidence>
<keyword evidence="2" id="KW-1185">Reference proteome</keyword>